<dbReference type="RefSeq" id="WP_378586722.1">
    <property type="nucleotide sequence ID" value="NZ_JBHSKD010000004.1"/>
</dbReference>
<evidence type="ECO:0000313" key="2">
    <source>
        <dbReference type="EMBL" id="MFC5175641.1"/>
    </source>
</evidence>
<keyword evidence="3" id="KW-1185">Reference proteome</keyword>
<sequence>MTEEATKPEDSDRDTASKPRSIDSDDVAYPLSSHLQGVLIIQFERGAVVMTPTSQADARSVVAKQRGEESSDALTWRSRRWFSWAEERVVFSSFDIDADQNWEITPEERYALTDAGHAHGVVDSLARLWKRQNRADEPKYSTRAVATLHQMAVTGSKRSTWETAARLLEGDSGALLLAEIWGAAEAHSNREDRTRPRVPEDLIVDHVESDDATHADVDQGPEPASPSESPEHPEDDAPDADTGHDGPAPPGASS</sequence>
<comment type="caution">
    <text evidence="2">The sequence shown here is derived from an EMBL/GenBank/DDBJ whole genome shotgun (WGS) entry which is preliminary data.</text>
</comment>
<evidence type="ECO:0000256" key="1">
    <source>
        <dbReference type="SAM" id="MobiDB-lite"/>
    </source>
</evidence>
<feature type="compositionally biased region" description="Basic and acidic residues" evidence="1">
    <location>
        <begin position="1"/>
        <end position="23"/>
    </location>
</feature>
<feature type="region of interest" description="Disordered" evidence="1">
    <location>
        <begin position="1"/>
        <end position="27"/>
    </location>
</feature>
<organism evidence="2 3">
    <name type="scientific">Nocardioides taihuensis</name>
    <dbReference type="NCBI Taxonomy" id="1835606"/>
    <lineage>
        <taxon>Bacteria</taxon>
        <taxon>Bacillati</taxon>
        <taxon>Actinomycetota</taxon>
        <taxon>Actinomycetes</taxon>
        <taxon>Propionibacteriales</taxon>
        <taxon>Nocardioidaceae</taxon>
        <taxon>Nocardioides</taxon>
    </lineage>
</organism>
<feature type="region of interest" description="Disordered" evidence="1">
    <location>
        <begin position="186"/>
        <end position="254"/>
    </location>
</feature>
<name>A0ABW0BEG8_9ACTN</name>
<feature type="compositionally biased region" description="Basic and acidic residues" evidence="1">
    <location>
        <begin position="187"/>
        <end position="217"/>
    </location>
</feature>
<proteinExistence type="predicted"/>
<gene>
    <name evidence="2" type="ORF">ACFPGP_03090</name>
</gene>
<dbReference type="EMBL" id="JBHSKD010000004">
    <property type="protein sequence ID" value="MFC5175641.1"/>
    <property type="molecule type" value="Genomic_DNA"/>
</dbReference>
<reference evidence="3" key="1">
    <citation type="journal article" date="2019" name="Int. J. Syst. Evol. Microbiol.">
        <title>The Global Catalogue of Microorganisms (GCM) 10K type strain sequencing project: providing services to taxonomists for standard genome sequencing and annotation.</title>
        <authorList>
            <consortium name="The Broad Institute Genomics Platform"/>
            <consortium name="The Broad Institute Genome Sequencing Center for Infectious Disease"/>
            <person name="Wu L."/>
            <person name="Ma J."/>
        </authorList>
    </citation>
    <scope>NUCLEOTIDE SEQUENCE [LARGE SCALE GENOMIC DNA]</scope>
    <source>
        <strain evidence="3">DFY41</strain>
    </source>
</reference>
<protein>
    <submittedName>
        <fullName evidence="2">Uncharacterized protein</fullName>
    </submittedName>
</protein>
<evidence type="ECO:0000313" key="3">
    <source>
        <dbReference type="Proteomes" id="UP001596087"/>
    </source>
</evidence>
<dbReference type="Proteomes" id="UP001596087">
    <property type="component" value="Unassembled WGS sequence"/>
</dbReference>
<accession>A0ABW0BEG8</accession>